<sequence length="127" mass="14764">MQWELARSSLGVYQRNWEAHQEHVGRLPEVDHKTHRKNAGGYWIDGSVTQEWVDEGKLPRERTKNRRWQMPYDVLAEATYGEVVVRVHHMRICSNDAVGARWEFARSLPKELGSSRGTRREIAGGRP</sequence>
<gene>
    <name evidence="1" type="ORF">B296_00022774</name>
</gene>
<reference evidence="1 2" key="1">
    <citation type="journal article" date="2014" name="Agronomy (Basel)">
        <title>A Draft Genome Sequence for Ensete ventricosum, the Drought-Tolerant Tree Against Hunger.</title>
        <authorList>
            <person name="Harrison J."/>
            <person name="Moore K.A."/>
            <person name="Paszkiewicz K."/>
            <person name="Jones T."/>
            <person name="Grant M."/>
            <person name="Ambacheew D."/>
            <person name="Muzemil S."/>
            <person name="Studholme D.J."/>
        </authorList>
    </citation>
    <scope>NUCLEOTIDE SEQUENCE [LARGE SCALE GENOMIC DNA]</scope>
</reference>
<evidence type="ECO:0000313" key="2">
    <source>
        <dbReference type="Proteomes" id="UP000287651"/>
    </source>
</evidence>
<accession>A0A426Y6B2</accession>
<comment type="caution">
    <text evidence="1">The sequence shown here is derived from an EMBL/GenBank/DDBJ whole genome shotgun (WGS) entry which is preliminary data.</text>
</comment>
<dbReference type="EMBL" id="AMZH03014722">
    <property type="protein sequence ID" value="RRT47160.1"/>
    <property type="molecule type" value="Genomic_DNA"/>
</dbReference>
<evidence type="ECO:0000313" key="1">
    <source>
        <dbReference type="EMBL" id="RRT47160.1"/>
    </source>
</evidence>
<dbReference type="AlphaFoldDB" id="A0A426Y6B2"/>
<protein>
    <submittedName>
        <fullName evidence="1">Uncharacterized protein</fullName>
    </submittedName>
</protein>
<organism evidence="1 2">
    <name type="scientific">Ensete ventricosum</name>
    <name type="common">Abyssinian banana</name>
    <name type="synonym">Musa ensete</name>
    <dbReference type="NCBI Taxonomy" id="4639"/>
    <lineage>
        <taxon>Eukaryota</taxon>
        <taxon>Viridiplantae</taxon>
        <taxon>Streptophyta</taxon>
        <taxon>Embryophyta</taxon>
        <taxon>Tracheophyta</taxon>
        <taxon>Spermatophyta</taxon>
        <taxon>Magnoliopsida</taxon>
        <taxon>Liliopsida</taxon>
        <taxon>Zingiberales</taxon>
        <taxon>Musaceae</taxon>
        <taxon>Ensete</taxon>
    </lineage>
</organism>
<dbReference type="Proteomes" id="UP000287651">
    <property type="component" value="Unassembled WGS sequence"/>
</dbReference>
<name>A0A426Y6B2_ENSVE</name>
<proteinExistence type="predicted"/>